<protein>
    <recommendedName>
        <fullName evidence="4">Lipoprotein</fullName>
    </recommendedName>
</protein>
<evidence type="ECO:0008006" key="4">
    <source>
        <dbReference type="Google" id="ProtNLM"/>
    </source>
</evidence>
<dbReference type="PROSITE" id="PS51257">
    <property type="entry name" value="PROKAR_LIPOPROTEIN"/>
    <property type="match status" value="1"/>
</dbReference>
<proteinExistence type="predicted"/>
<sequence>MKRRSLLRGAAPLCAGLAGCSGAVSDPLMLSVIVFNHAESPYTVEVTLSRTDATTRSDARAFSGTIDVEPDGQADREGVAERRRYLIEYGLYEDNSDLTDQDHVHYYPGDEDESGTLSFDIDSSGNLTRR</sequence>
<accession>M0E7H5</accession>
<feature type="compositionally biased region" description="Polar residues" evidence="1">
    <location>
        <begin position="115"/>
        <end position="130"/>
    </location>
</feature>
<evidence type="ECO:0000313" key="3">
    <source>
        <dbReference type="Proteomes" id="UP000011514"/>
    </source>
</evidence>
<organism evidence="2 3">
    <name type="scientific">Halorubrum saccharovorum DSM 1137</name>
    <dbReference type="NCBI Taxonomy" id="1227484"/>
    <lineage>
        <taxon>Archaea</taxon>
        <taxon>Methanobacteriati</taxon>
        <taxon>Methanobacteriota</taxon>
        <taxon>Stenosarchaea group</taxon>
        <taxon>Halobacteria</taxon>
        <taxon>Halobacteriales</taxon>
        <taxon>Haloferacaceae</taxon>
        <taxon>Halorubrum</taxon>
    </lineage>
</organism>
<dbReference type="STRING" id="1227484.C471_04765"/>
<reference evidence="2 3" key="1">
    <citation type="journal article" date="2014" name="PLoS Genet.">
        <title>Phylogenetically driven sequencing of extremely halophilic archaea reveals strategies for static and dynamic osmo-response.</title>
        <authorList>
            <person name="Becker E.A."/>
            <person name="Seitzer P.M."/>
            <person name="Tritt A."/>
            <person name="Larsen D."/>
            <person name="Krusor M."/>
            <person name="Yao A.I."/>
            <person name="Wu D."/>
            <person name="Madern D."/>
            <person name="Eisen J.A."/>
            <person name="Darling A.E."/>
            <person name="Facciotti M.T."/>
        </authorList>
    </citation>
    <scope>NUCLEOTIDE SEQUENCE [LARGE SCALE GENOMIC DNA]</scope>
    <source>
        <strain evidence="2 3">DSM 1137</strain>
    </source>
</reference>
<comment type="caution">
    <text evidence="2">The sequence shown here is derived from an EMBL/GenBank/DDBJ whole genome shotgun (WGS) entry which is preliminary data.</text>
</comment>
<name>M0E7H5_9EURY</name>
<dbReference type="Proteomes" id="UP000011514">
    <property type="component" value="Unassembled WGS sequence"/>
</dbReference>
<gene>
    <name evidence="2" type="ORF">C471_04765</name>
</gene>
<evidence type="ECO:0000256" key="1">
    <source>
        <dbReference type="SAM" id="MobiDB-lite"/>
    </source>
</evidence>
<evidence type="ECO:0000313" key="2">
    <source>
        <dbReference type="EMBL" id="ELZ42324.1"/>
    </source>
</evidence>
<dbReference type="RefSeq" id="WP_004046913.1">
    <property type="nucleotide sequence ID" value="NZ_AOJE01000012.1"/>
</dbReference>
<dbReference type="PATRIC" id="fig|1227484.4.peg.978"/>
<keyword evidence="3" id="KW-1185">Reference proteome</keyword>
<dbReference type="EMBL" id="AOJE01000012">
    <property type="protein sequence ID" value="ELZ42324.1"/>
    <property type="molecule type" value="Genomic_DNA"/>
</dbReference>
<feature type="region of interest" description="Disordered" evidence="1">
    <location>
        <begin position="101"/>
        <end position="130"/>
    </location>
</feature>
<dbReference type="AlphaFoldDB" id="M0E7H5"/>